<dbReference type="Proteomes" id="UP000019460">
    <property type="component" value="Unassembled WGS sequence"/>
</dbReference>
<feature type="chain" id="PRO_5004930200" description="DUF4468 domain-containing protein" evidence="1">
    <location>
        <begin position="22"/>
        <end position="193"/>
    </location>
</feature>
<dbReference type="EMBL" id="AONC01000030">
    <property type="protein sequence ID" value="EXJ15042.1"/>
    <property type="molecule type" value="Genomic_DNA"/>
</dbReference>
<dbReference type="AlphaFoldDB" id="W9VG77"/>
<evidence type="ECO:0000313" key="2">
    <source>
        <dbReference type="EMBL" id="EXJ15042.1"/>
    </source>
</evidence>
<sequence>MKTFLKCLAILLAMTPLMAEAEDWYVGTTFVESGDTHACIIARFKAVDGSYTLSQADAIYDLVSSALVDQDLGSVKVDSDMPSTNHDNGYTGEGLANYFISQGTGVCTIGGVPVDAVIFLSAFRCEYQNENQMCFRLYVDLGELDMRSVGVPQGPATIGGIFIKREVWDAAFAMILENPGLIDQIPDSNDILY</sequence>
<proteinExistence type="predicted"/>
<gene>
    <name evidence="2" type="ORF">D779_1911</name>
</gene>
<evidence type="ECO:0000313" key="3">
    <source>
        <dbReference type="Proteomes" id="UP000019460"/>
    </source>
</evidence>
<reference evidence="2 3" key="1">
    <citation type="submission" date="2012-11" db="EMBL/GenBank/DDBJ databases">
        <title>Genome assembly of Thiorhodococcus sp. AK35.</title>
        <authorList>
            <person name="Nupur N."/>
            <person name="Khatri I."/>
            <person name="Subramanian S."/>
            <person name="Pinnaka A."/>
        </authorList>
    </citation>
    <scope>NUCLEOTIDE SEQUENCE [LARGE SCALE GENOMIC DNA]</scope>
    <source>
        <strain evidence="2 3">AK35</strain>
    </source>
</reference>
<accession>W9VG77</accession>
<feature type="signal peptide" evidence="1">
    <location>
        <begin position="1"/>
        <end position="21"/>
    </location>
</feature>
<keyword evidence="1" id="KW-0732">Signal</keyword>
<evidence type="ECO:0000256" key="1">
    <source>
        <dbReference type="SAM" id="SignalP"/>
    </source>
</evidence>
<name>W9VG77_9GAMM</name>
<comment type="caution">
    <text evidence="2">The sequence shown here is derived from an EMBL/GenBank/DDBJ whole genome shotgun (WGS) entry which is preliminary data.</text>
</comment>
<keyword evidence="3" id="KW-1185">Reference proteome</keyword>
<evidence type="ECO:0008006" key="4">
    <source>
        <dbReference type="Google" id="ProtNLM"/>
    </source>
</evidence>
<organism evidence="2 3">
    <name type="scientific">Imhoffiella purpurea</name>
    <dbReference type="NCBI Taxonomy" id="1249627"/>
    <lineage>
        <taxon>Bacteria</taxon>
        <taxon>Pseudomonadati</taxon>
        <taxon>Pseudomonadota</taxon>
        <taxon>Gammaproteobacteria</taxon>
        <taxon>Chromatiales</taxon>
        <taxon>Chromatiaceae</taxon>
        <taxon>Imhoffiella</taxon>
    </lineage>
</organism>
<protein>
    <recommendedName>
        <fullName evidence="4">DUF4468 domain-containing protein</fullName>
    </recommendedName>
</protein>